<proteinExistence type="predicted"/>
<sequence length="68" mass="7690">MLCPRCEQGDVVRAMIRKTGRLIFVCQECEATWLSGTEIIKSGFVDFGTYMEDIGLDPLWSELDVDNS</sequence>
<reference evidence="1 2" key="1">
    <citation type="submission" date="2017-11" db="EMBL/GenBank/DDBJ databases">
        <title>Complete genome sequence of Herbaspirillum rubrisubalbicans DSM 11543.</title>
        <authorList>
            <person name="Chen M."/>
            <person name="An Q."/>
        </authorList>
    </citation>
    <scope>NUCLEOTIDE SEQUENCE [LARGE SCALE GENOMIC DNA]</scope>
    <source>
        <strain evidence="1 2">DSM 11543</strain>
    </source>
</reference>
<dbReference type="AlphaFoldDB" id="A0AAD0UE07"/>
<gene>
    <name evidence="1" type="ORF">RC54_24315</name>
</gene>
<accession>A0AAD0UE07</accession>
<dbReference type="Proteomes" id="UP000269199">
    <property type="component" value="Chromosome"/>
</dbReference>
<dbReference type="EMBL" id="CP024996">
    <property type="protein sequence ID" value="AYR26757.1"/>
    <property type="molecule type" value="Genomic_DNA"/>
</dbReference>
<protein>
    <recommendedName>
        <fullName evidence="3">Transcription factor zinc-finger domain-containing protein</fullName>
    </recommendedName>
</protein>
<name>A0AAD0UE07_9BURK</name>
<evidence type="ECO:0008006" key="3">
    <source>
        <dbReference type="Google" id="ProtNLM"/>
    </source>
</evidence>
<evidence type="ECO:0000313" key="2">
    <source>
        <dbReference type="Proteomes" id="UP000269199"/>
    </source>
</evidence>
<organism evidence="1 2">
    <name type="scientific">Herbaspirillum rubrisubalbicans</name>
    <dbReference type="NCBI Taxonomy" id="80842"/>
    <lineage>
        <taxon>Bacteria</taxon>
        <taxon>Pseudomonadati</taxon>
        <taxon>Pseudomonadota</taxon>
        <taxon>Betaproteobacteria</taxon>
        <taxon>Burkholderiales</taxon>
        <taxon>Oxalobacteraceae</taxon>
        <taxon>Herbaspirillum</taxon>
    </lineage>
</organism>
<evidence type="ECO:0000313" key="1">
    <source>
        <dbReference type="EMBL" id="AYR26757.1"/>
    </source>
</evidence>